<evidence type="ECO:0000256" key="3">
    <source>
        <dbReference type="ARBA" id="ARBA00022576"/>
    </source>
</evidence>
<dbReference type="CDD" id="cd00609">
    <property type="entry name" value="AAT_like"/>
    <property type="match status" value="1"/>
</dbReference>
<accession>A0A6P1ZL97</accession>
<dbReference type="PANTHER" id="PTHR46383">
    <property type="entry name" value="ASPARTATE AMINOTRANSFERASE"/>
    <property type="match status" value="1"/>
</dbReference>
<evidence type="ECO:0000313" key="7">
    <source>
        <dbReference type="EMBL" id="TVM35879.1"/>
    </source>
</evidence>
<comment type="cofactor">
    <cofactor evidence="1">
        <name>pyridoxal 5'-phosphate</name>
        <dbReference type="ChEBI" id="CHEBI:597326"/>
    </cofactor>
</comment>
<dbReference type="EMBL" id="QMIF01000002">
    <property type="protein sequence ID" value="TVM35879.1"/>
    <property type="molecule type" value="Genomic_DNA"/>
</dbReference>
<dbReference type="OrthoDB" id="9804474at2"/>
<reference evidence="7 8" key="1">
    <citation type="submission" date="2018-06" db="EMBL/GenBank/DDBJ databases">
        <title>Complete genome of Desulfovibrio marinus P48SEP.</title>
        <authorList>
            <person name="Crispim J.S."/>
            <person name="Vidigal P.M.P."/>
            <person name="Silva L.C.F."/>
            <person name="Araujo L.C."/>
            <person name="Laguardia C.N."/>
            <person name="Dias R.S."/>
            <person name="Sousa M.P."/>
            <person name="Paula S.O."/>
            <person name="Silva C."/>
        </authorList>
    </citation>
    <scope>NUCLEOTIDE SEQUENCE [LARGE SCALE GENOMIC DNA]</scope>
    <source>
        <strain evidence="7 8">P48SEP</strain>
    </source>
</reference>
<keyword evidence="3 7" id="KW-0032">Aminotransferase</keyword>
<evidence type="ECO:0000256" key="4">
    <source>
        <dbReference type="ARBA" id="ARBA00022679"/>
    </source>
</evidence>
<dbReference type="InterPro" id="IPR015421">
    <property type="entry name" value="PyrdxlP-dep_Trfase_major"/>
</dbReference>
<dbReference type="FunFam" id="3.40.640.10:FF:000033">
    <property type="entry name" value="Aspartate aminotransferase"/>
    <property type="match status" value="1"/>
</dbReference>
<dbReference type="EC" id="2.6.1.1" evidence="7"/>
<proteinExistence type="inferred from homology"/>
<dbReference type="InterPro" id="IPR004839">
    <property type="entry name" value="Aminotransferase_I/II_large"/>
</dbReference>
<comment type="similarity">
    <text evidence="2">Belongs to the class-I pyridoxal-phosphate-dependent aminotransferase family.</text>
</comment>
<dbReference type="AlphaFoldDB" id="A0A6P1ZL97"/>
<evidence type="ECO:0000259" key="6">
    <source>
        <dbReference type="Pfam" id="PF00155"/>
    </source>
</evidence>
<sequence length="391" mass="42310">MRIAKRLQEIKPSATLAVSSKAMELRAQGKEIISLSVGETDFPTPEHIRTAAKKAIDEGYARYTQVPGLPEVREAVAGYFNKTTGVSAEGKHTIVTNGGKQALFNLFQCLLDPGDEVLVPAPYWVSYPAMIQLAQGVTVAVPTTSENGFKAQVEDIKAAITDKTRAIIISSPSNPTGATYSREELDAIMELVLEKGLFVISDEIYDQLVYPPAEHASVAPWWEKAPEQVAVLNGLSKSFCMTGWRVGYCLTHEDMIKAMSKIQSQSTSNVNVIAQKAAIAALTGPLDELRTMRDVFMRRRDLLLERLDGWSGVTCPKPAGAFYVFPDVSALYDAKRPDSTAMCTSLLEEAGVATVPGAAFGEDRCIRISYALDDAVLSDALDGIAKALGLS</sequence>
<evidence type="ECO:0000313" key="8">
    <source>
        <dbReference type="Proteomes" id="UP000434052"/>
    </source>
</evidence>
<dbReference type="RefSeq" id="WP_144234214.1">
    <property type="nucleotide sequence ID" value="NZ_QMIF01000002.1"/>
</dbReference>
<protein>
    <submittedName>
        <fullName evidence="7">Aspartate transaminase</fullName>
        <ecNumber evidence="7">2.6.1.1</ecNumber>
    </submittedName>
</protein>
<dbReference type="Gene3D" id="3.90.1150.10">
    <property type="entry name" value="Aspartate Aminotransferase, domain 1"/>
    <property type="match status" value="1"/>
</dbReference>
<feature type="domain" description="Aminotransferase class I/classII large" evidence="6">
    <location>
        <begin position="31"/>
        <end position="383"/>
    </location>
</feature>
<dbReference type="InterPro" id="IPR050596">
    <property type="entry name" value="AspAT/PAT-like"/>
</dbReference>
<dbReference type="InterPro" id="IPR015424">
    <property type="entry name" value="PyrdxlP-dep_Trfase"/>
</dbReference>
<dbReference type="GO" id="GO:0006520">
    <property type="term" value="P:amino acid metabolic process"/>
    <property type="evidence" value="ECO:0007669"/>
    <property type="project" value="InterPro"/>
</dbReference>
<dbReference type="Gene3D" id="3.40.640.10">
    <property type="entry name" value="Type I PLP-dependent aspartate aminotransferase-like (Major domain)"/>
    <property type="match status" value="1"/>
</dbReference>
<evidence type="ECO:0000256" key="5">
    <source>
        <dbReference type="ARBA" id="ARBA00022898"/>
    </source>
</evidence>
<dbReference type="GO" id="GO:0004069">
    <property type="term" value="F:L-aspartate:2-oxoglutarate aminotransferase activity"/>
    <property type="evidence" value="ECO:0007669"/>
    <property type="project" value="UniProtKB-EC"/>
</dbReference>
<dbReference type="SUPFAM" id="SSF53383">
    <property type="entry name" value="PLP-dependent transferases"/>
    <property type="match status" value="1"/>
</dbReference>
<evidence type="ECO:0000256" key="1">
    <source>
        <dbReference type="ARBA" id="ARBA00001933"/>
    </source>
</evidence>
<dbReference type="Proteomes" id="UP000434052">
    <property type="component" value="Unassembled WGS sequence"/>
</dbReference>
<evidence type="ECO:0000256" key="2">
    <source>
        <dbReference type="ARBA" id="ARBA00007441"/>
    </source>
</evidence>
<keyword evidence="5" id="KW-0663">Pyridoxal phosphate</keyword>
<dbReference type="Pfam" id="PF00155">
    <property type="entry name" value="Aminotran_1_2"/>
    <property type="match status" value="1"/>
</dbReference>
<gene>
    <name evidence="7" type="ORF">DQK91_04275</name>
</gene>
<name>A0A6P1ZL97_9BACT</name>
<dbReference type="PRINTS" id="PR00753">
    <property type="entry name" value="ACCSYNTHASE"/>
</dbReference>
<comment type="caution">
    <text evidence="7">The sequence shown here is derived from an EMBL/GenBank/DDBJ whole genome shotgun (WGS) entry which is preliminary data.</text>
</comment>
<dbReference type="GO" id="GO:0030170">
    <property type="term" value="F:pyridoxal phosphate binding"/>
    <property type="evidence" value="ECO:0007669"/>
    <property type="project" value="InterPro"/>
</dbReference>
<organism evidence="7 8">
    <name type="scientific">Oceanidesulfovibrio marinus</name>
    <dbReference type="NCBI Taxonomy" id="370038"/>
    <lineage>
        <taxon>Bacteria</taxon>
        <taxon>Pseudomonadati</taxon>
        <taxon>Thermodesulfobacteriota</taxon>
        <taxon>Desulfovibrionia</taxon>
        <taxon>Desulfovibrionales</taxon>
        <taxon>Desulfovibrionaceae</taxon>
        <taxon>Oceanidesulfovibrio</taxon>
    </lineage>
</organism>
<dbReference type="PANTHER" id="PTHR46383:SF1">
    <property type="entry name" value="ASPARTATE AMINOTRANSFERASE"/>
    <property type="match status" value="1"/>
</dbReference>
<keyword evidence="4 7" id="KW-0808">Transferase</keyword>
<dbReference type="InterPro" id="IPR015422">
    <property type="entry name" value="PyrdxlP-dep_Trfase_small"/>
</dbReference>